<protein>
    <recommendedName>
        <fullName evidence="3">Peptidyl-tRNA hydrolase</fullName>
    </recommendedName>
</protein>
<evidence type="ECO:0000313" key="1">
    <source>
        <dbReference type="EMBL" id="TRW45591.1"/>
    </source>
</evidence>
<dbReference type="AlphaFoldDB" id="A0A552WRY7"/>
<evidence type="ECO:0008006" key="3">
    <source>
        <dbReference type="Google" id="ProtNLM"/>
    </source>
</evidence>
<dbReference type="Proteomes" id="UP000318693">
    <property type="component" value="Unassembled WGS sequence"/>
</dbReference>
<comment type="caution">
    <text evidence="1">The sequence shown here is derived from an EMBL/GenBank/DDBJ whole genome shotgun (WGS) entry which is preliminary data.</text>
</comment>
<name>A0A552WRY7_9MICO</name>
<sequence>MDLVQPILVARTGEHAATVSCAARASLLAYVQPLMAGAPVASIWETWLTDSDGAIATTVREAGPDDLDAAARWAEQQLLGHLLIADGSSAALALAPMSSSELRAVVVQMPESDTDLPRHEVAAKPAPTTVRVEVLASLTTTSAAGHAVRAMWAWAVPQLIDAPEPLAEWARTGGAIDLAVVDELDTRDGAFVVNDQGAPAAVAIPGRILRE</sequence>
<dbReference type="EMBL" id="VJXR01000020">
    <property type="protein sequence ID" value="TRW45591.1"/>
    <property type="molecule type" value="Genomic_DNA"/>
</dbReference>
<organism evidence="1 2">
    <name type="scientific">Georgenia yuyongxinii</name>
    <dbReference type="NCBI Taxonomy" id="2589797"/>
    <lineage>
        <taxon>Bacteria</taxon>
        <taxon>Bacillati</taxon>
        <taxon>Actinomycetota</taxon>
        <taxon>Actinomycetes</taxon>
        <taxon>Micrococcales</taxon>
        <taxon>Bogoriellaceae</taxon>
        <taxon>Georgenia</taxon>
    </lineage>
</organism>
<accession>A0A552WRY7</accession>
<reference evidence="1 2" key="1">
    <citation type="submission" date="2019-07" db="EMBL/GenBank/DDBJ databases">
        <title>Georgenia wutianyii sp. nov. and Georgenia *** sp. nov. isolated from plateau pika (Ochotona curzoniae) in the Qinghai-Tibet plateau of China.</title>
        <authorList>
            <person name="Tian Z."/>
        </authorList>
    </citation>
    <scope>NUCLEOTIDE SEQUENCE [LARGE SCALE GENOMIC DNA]</scope>
    <source>
        <strain evidence="1 2">Z446</strain>
    </source>
</reference>
<proteinExistence type="predicted"/>
<keyword evidence="2" id="KW-1185">Reference proteome</keyword>
<evidence type="ECO:0000313" key="2">
    <source>
        <dbReference type="Proteomes" id="UP000318693"/>
    </source>
</evidence>
<dbReference type="RefSeq" id="WP_143418132.1">
    <property type="nucleotide sequence ID" value="NZ_VJXR01000020.1"/>
</dbReference>
<gene>
    <name evidence="1" type="ORF">FJ693_08635</name>
</gene>